<dbReference type="PROSITE" id="PS51186">
    <property type="entry name" value="GNAT"/>
    <property type="match status" value="2"/>
</dbReference>
<gene>
    <name evidence="3" type="ORF">OKA05_21430</name>
</gene>
<dbReference type="Proteomes" id="UP001320876">
    <property type="component" value="Unassembled WGS sequence"/>
</dbReference>
<keyword evidence="4" id="KW-1185">Reference proteome</keyword>
<dbReference type="Gene3D" id="3.40.630.30">
    <property type="match status" value="2"/>
</dbReference>
<dbReference type="EMBL" id="JAPDDT010000012">
    <property type="protein sequence ID" value="MCW1925136.1"/>
    <property type="molecule type" value="Genomic_DNA"/>
</dbReference>
<evidence type="ECO:0000259" key="2">
    <source>
        <dbReference type="PROSITE" id="PS51186"/>
    </source>
</evidence>
<organism evidence="3 4">
    <name type="scientific">Luteolibacter arcticus</name>
    <dbReference type="NCBI Taxonomy" id="1581411"/>
    <lineage>
        <taxon>Bacteria</taxon>
        <taxon>Pseudomonadati</taxon>
        <taxon>Verrucomicrobiota</taxon>
        <taxon>Verrucomicrobiia</taxon>
        <taxon>Verrucomicrobiales</taxon>
        <taxon>Verrucomicrobiaceae</taxon>
        <taxon>Luteolibacter</taxon>
    </lineage>
</organism>
<dbReference type="Pfam" id="PF13302">
    <property type="entry name" value="Acetyltransf_3"/>
    <property type="match status" value="1"/>
</dbReference>
<sequence length="408" mass="45625">MTTSAPHVPTSHDLNALGQPVGFPVPDWQPPSSPSGEPMKGRFCRLEKLDPVRHATSLHAANALDAEGWMWTYLGYGPFESEEAYRAWTAEVSEGNDPLFFAILDRANGKAIGVASYLRIDPQVGSIEVGHLAYSPLLKRSPAATEAMFLMMARAFDLGYRRYEWKCDALNAPSRAAARRLGFTFEGNFRQATIVKGRNRDTAWFSITDQEWPALRKSFERWLVPANFDDEGNQRERLSELTVPRAPVIRRASAAETGIVSAILTEAAQWLSERGEPLWKAGELSPEAVGSGVSDGLFHLAWIGDEAAGVFKMQDEDQLFWPDVPQREAIYLHRIAVRREHAGSKVMDAMIGFARQATMATGRRYLRLDCEASRPKLCALYEKRGFVKHSERQVGPYFVARYQCEVGA</sequence>
<evidence type="ECO:0000313" key="4">
    <source>
        <dbReference type="Proteomes" id="UP001320876"/>
    </source>
</evidence>
<feature type="domain" description="N-acetyltransferase" evidence="2">
    <location>
        <begin position="47"/>
        <end position="201"/>
    </location>
</feature>
<comment type="caution">
    <text evidence="3">The sequence shown here is derived from an EMBL/GenBank/DDBJ whole genome shotgun (WGS) entry which is preliminary data.</text>
</comment>
<dbReference type="InterPro" id="IPR016181">
    <property type="entry name" value="Acyl_CoA_acyltransferase"/>
</dbReference>
<reference evidence="3 4" key="1">
    <citation type="submission" date="2022-10" db="EMBL/GenBank/DDBJ databases">
        <title>Luteolibacter arcticus strain CCTCC AB 2014275, whole genome shotgun sequencing project.</title>
        <authorList>
            <person name="Zhao G."/>
            <person name="Shen L."/>
        </authorList>
    </citation>
    <scope>NUCLEOTIDE SEQUENCE [LARGE SCALE GENOMIC DNA]</scope>
    <source>
        <strain evidence="3 4">CCTCC AB 2014275</strain>
    </source>
</reference>
<dbReference type="PANTHER" id="PTHR43441">
    <property type="entry name" value="RIBOSOMAL-PROTEIN-SERINE ACETYLTRANSFERASE"/>
    <property type="match status" value="1"/>
</dbReference>
<protein>
    <submittedName>
        <fullName evidence="3">GNAT family N-acetyltransferase</fullName>
    </submittedName>
</protein>
<dbReference type="InterPro" id="IPR000182">
    <property type="entry name" value="GNAT_dom"/>
</dbReference>
<feature type="domain" description="N-acetyltransferase" evidence="2">
    <location>
        <begin position="247"/>
        <end position="405"/>
    </location>
</feature>
<proteinExistence type="predicted"/>
<dbReference type="RefSeq" id="WP_264489242.1">
    <property type="nucleotide sequence ID" value="NZ_JAPDDT010000012.1"/>
</dbReference>
<dbReference type="Pfam" id="PF00583">
    <property type="entry name" value="Acetyltransf_1"/>
    <property type="match status" value="1"/>
</dbReference>
<feature type="region of interest" description="Disordered" evidence="1">
    <location>
        <begin position="1"/>
        <end position="38"/>
    </location>
</feature>
<evidence type="ECO:0000313" key="3">
    <source>
        <dbReference type="EMBL" id="MCW1925136.1"/>
    </source>
</evidence>
<accession>A0ABT3GNT1</accession>
<name>A0ABT3GNT1_9BACT</name>
<dbReference type="PANTHER" id="PTHR43441:SF2">
    <property type="entry name" value="FAMILY ACETYLTRANSFERASE, PUTATIVE (AFU_ORTHOLOGUE AFUA_7G00850)-RELATED"/>
    <property type="match status" value="1"/>
</dbReference>
<dbReference type="InterPro" id="IPR051908">
    <property type="entry name" value="Ribosomal_N-acetyltransferase"/>
</dbReference>
<evidence type="ECO:0000256" key="1">
    <source>
        <dbReference type="SAM" id="MobiDB-lite"/>
    </source>
</evidence>
<dbReference type="SUPFAM" id="SSF55729">
    <property type="entry name" value="Acyl-CoA N-acyltransferases (Nat)"/>
    <property type="match status" value="2"/>
</dbReference>